<proteinExistence type="predicted"/>
<evidence type="ECO:0000256" key="1">
    <source>
        <dbReference type="SAM" id="MobiDB-lite"/>
    </source>
</evidence>
<dbReference type="InParanoid" id="F0XJE3"/>
<keyword evidence="3" id="KW-1185">Reference proteome</keyword>
<organism evidence="3">
    <name type="scientific">Grosmannia clavigera (strain kw1407 / UAMH 11150)</name>
    <name type="common">Blue stain fungus</name>
    <name type="synonym">Graphiocladiella clavigera</name>
    <dbReference type="NCBI Taxonomy" id="655863"/>
    <lineage>
        <taxon>Eukaryota</taxon>
        <taxon>Fungi</taxon>
        <taxon>Dikarya</taxon>
        <taxon>Ascomycota</taxon>
        <taxon>Pezizomycotina</taxon>
        <taxon>Sordariomycetes</taxon>
        <taxon>Sordariomycetidae</taxon>
        <taxon>Ophiostomatales</taxon>
        <taxon>Ophiostomataceae</taxon>
        <taxon>Leptographium</taxon>
    </lineage>
</organism>
<dbReference type="GeneID" id="25975093"/>
<protein>
    <submittedName>
        <fullName evidence="2">Uncharacterized protein</fullName>
    </submittedName>
</protein>
<feature type="compositionally biased region" description="Low complexity" evidence="1">
    <location>
        <begin position="31"/>
        <end position="40"/>
    </location>
</feature>
<reference evidence="2 3" key="1">
    <citation type="journal article" date="2011" name="Proc. Natl. Acad. Sci. U.S.A.">
        <title>Genome and transcriptome analyses of the mountain pine beetle-fungal symbiont Grosmannia clavigera, a lodgepole pine pathogen.</title>
        <authorList>
            <person name="DiGuistini S."/>
            <person name="Wang Y."/>
            <person name="Liao N.Y."/>
            <person name="Taylor G."/>
            <person name="Tanguay P."/>
            <person name="Feau N."/>
            <person name="Henrissat B."/>
            <person name="Chan S.K."/>
            <person name="Hesse-Orce U."/>
            <person name="Alamouti S.M."/>
            <person name="Tsui C.K.M."/>
            <person name="Docking R.T."/>
            <person name="Levasseur A."/>
            <person name="Haridas S."/>
            <person name="Robertson G."/>
            <person name="Birol I."/>
            <person name="Holt R.A."/>
            <person name="Marra M.A."/>
            <person name="Hamelin R.C."/>
            <person name="Hirst M."/>
            <person name="Jones S.J.M."/>
            <person name="Bohlmann J."/>
            <person name="Breuil C."/>
        </authorList>
    </citation>
    <scope>NUCLEOTIDE SEQUENCE [LARGE SCALE GENOMIC DNA]</scope>
    <source>
        <strain evidence="3">kw1407 / UAMH 11150</strain>
    </source>
</reference>
<dbReference type="HOGENOM" id="CLU_1825487_0_0_1"/>
<evidence type="ECO:0000313" key="2">
    <source>
        <dbReference type="EMBL" id="EFX02088.1"/>
    </source>
</evidence>
<gene>
    <name evidence="2" type="ORF">CMQ_2137</name>
</gene>
<evidence type="ECO:0000313" key="3">
    <source>
        <dbReference type="Proteomes" id="UP000007796"/>
    </source>
</evidence>
<dbReference type="EMBL" id="GL629782">
    <property type="protein sequence ID" value="EFX02088.1"/>
    <property type="molecule type" value="Genomic_DNA"/>
</dbReference>
<sequence>MAYLKSAALRRFPPGPVQDQEAPPPYHPEPEASNCTNTTRNTECEVRLRSGDVGLADIIAEKSGGPATAIAKVIYTAAYAVSSDLVAETVTNISECIQATLEAIDDLSQEDRDTVAPAMVISITNAVKMVAALGQDTSSVE</sequence>
<name>F0XJE3_GROCL</name>
<dbReference type="RefSeq" id="XP_014171570.1">
    <property type="nucleotide sequence ID" value="XM_014316095.1"/>
</dbReference>
<dbReference type="Proteomes" id="UP000007796">
    <property type="component" value="Unassembled WGS sequence"/>
</dbReference>
<accession>F0XJE3</accession>
<feature type="region of interest" description="Disordered" evidence="1">
    <location>
        <begin position="12"/>
        <end position="40"/>
    </location>
</feature>
<dbReference type="AlphaFoldDB" id="F0XJE3"/>